<sequence>MKCHLTYIYRTLLILANFVLSFAEVFELNKDNLETFRKGKLLVVIFVDSPTCTRCRIQFPFFVATSQAFPSDPEVFFARVHDPRLVQEWGITELPALIYYRDGIEEPDFFPVDVTVDDIIDEIARRLHGNFGGLERFYAVEVTSNNFREIVKTPKQSVLLLTYDKNSLEEVKVMEQVAKVYRNDDAILICKLNVDKEMELRDKEFKSRDVPAVFWYSADEKKTPKRFGGHISIYMETTFINEQTGLNRNPDGSMKPTSGRIDQYDNRVLEFADGLLEGDKEVMGRIVSHLLIEKAQLTRHENEFANYYIFLLDKIRATGKMDIVNSQLEDIAQKLDQHEDMTAKQEDTLKRKRNILGFFKNLPDENERMKQDRAERREREEMERQERELEEEEIRQKEEAEEKLRRATEPIRTKVVPKKKDAQRDEYTAQATIHRRAHEEL</sequence>
<comment type="caution">
    <text evidence="4">The sequence shown here is derived from an EMBL/GenBank/DDBJ whole genome shotgun (WGS) entry which is preliminary data.</text>
</comment>
<evidence type="ECO:0000256" key="3">
    <source>
        <dbReference type="SAM" id="Phobius"/>
    </source>
</evidence>
<dbReference type="SUPFAM" id="SSF52833">
    <property type="entry name" value="Thioredoxin-like"/>
    <property type="match status" value="2"/>
</dbReference>
<feature type="compositionally biased region" description="Basic and acidic residues" evidence="2">
    <location>
        <begin position="364"/>
        <end position="387"/>
    </location>
</feature>
<reference evidence="4 5" key="1">
    <citation type="submission" date="2024-02" db="EMBL/GenBank/DDBJ databases">
        <title>Chromosome-scale genome assembly of the rough periwinkle Littorina saxatilis.</title>
        <authorList>
            <person name="De Jode A."/>
            <person name="Faria R."/>
            <person name="Formenti G."/>
            <person name="Sims Y."/>
            <person name="Smith T.P."/>
            <person name="Tracey A."/>
            <person name="Wood J.M.D."/>
            <person name="Zagrodzka Z.B."/>
            <person name="Johannesson K."/>
            <person name="Butlin R.K."/>
            <person name="Leder E.H."/>
        </authorList>
    </citation>
    <scope>NUCLEOTIDE SEQUENCE [LARGE SCALE GENOMIC DNA]</scope>
    <source>
        <strain evidence="4">Snail1</strain>
        <tissue evidence="4">Muscle</tissue>
    </source>
</reference>
<dbReference type="SUPFAM" id="SSF47933">
    <property type="entry name" value="ERP29 C domain-like"/>
    <property type="match status" value="1"/>
</dbReference>
<feature type="transmembrane region" description="Helical" evidence="3">
    <location>
        <begin position="7"/>
        <end position="26"/>
    </location>
</feature>
<accession>A0AAN9C002</accession>
<dbReference type="GO" id="GO:0003756">
    <property type="term" value="F:protein disulfide isomerase activity"/>
    <property type="evidence" value="ECO:0007669"/>
    <property type="project" value="TreeGrafter"/>
</dbReference>
<keyword evidence="3" id="KW-0812">Transmembrane</keyword>
<dbReference type="Gene3D" id="3.40.30.10">
    <property type="entry name" value="Glutaredoxin"/>
    <property type="match status" value="2"/>
</dbReference>
<keyword evidence="3" id="KW-0472">Membrane</keyword>
<evidence type="ECO:0000313" key="4">
    <source>
        <dbReference type="EMBL" id="KAK7114762.1"/>
    </source>
</evidence>
<dbReference type="InterPro" id="IPR036356">
    <property type="entry name" value="ERp29_C_sf"/>
</dbReference>
<dbReference type="GO" id="GO:0034976">
    <property type="term" value="P:response to endoplasmic reticulum stress"/>
    <property type="evidence" value="ECO:0007669"/>
    <property type="project" value="TreeGrafter"/>
</dbReference>
<keyword evidence="5" id="KW-1185">Reference proteome</keyword>
<comment type="similarity">
    <text evidence="1">Belongs to the protein disulfide isomerase family.</text>
</comment>
<feature type="compositionally biased region" description="Basic and acidic residues" evidence="2">
    <location>
        <begin position="394"/>
        <end position="427"/>
    </location>
</feature>
<keyword evidence="3" id="KW-1133">Transmembrane helix</keyword>
<evidence type="ECO:0000313" key="5">
    <source>
        <dbReference type="Proteomes" id="UP001374579"/>
    </source>
</evidence>
<name>A0AAN9C002_9CAEN</name>
<dbReference type="CDD" id="cd02961">
    <property type="entry name" value="PDI_a_family"/>
    <property type="match status" value="1"/>
</dbReference>
<dbReference type="AlphaFoldDB" id="A0AAN9C002"/>
<dbReference type="GO" id="GO:0005783">
    <property type="term" value="C:endoplasmic reticulum"/>
    <property type="evidence" value="ECO:0007669"/>
    <property type="project" value="TreeGrafter"/>
</dbReference>
<gene>
    <name evidence="4" type="ORF">V1264_000766</name>
</gene>
<protein>
    <recommendedName>
        <fullName evidence="6">Thioredoxin domain-containing protein</fullName>
    </recommendedName>
</protein>
<dbReference type="Gene3D" id="1.20.1150.12">
    <property type="entry name" value="Endoplasmic reticulum resident protein 29, C-terminal domain"/>
    <property type="match status" value="1"/>
</dbReference>
<dbReference type="Proteomes" id="UP001374579">
    <property type="component" value="Unassembled WGS sequence"/>
</dbReference>
<dbReference type="EMBL" id="JBAMIC010000001">
    <property type="protein sequence ID" value="KAK7114762.1"/>
    <property type="molecule type" value="Genomic_DNA"/>
</dbReference>
<dbReference type="PANTHER" id="PTHR18929:SF218">
    <property type="entry name" value="PROTEIN DISULFIDE-ISOMERASE 5-2"/>
    <property type="match status" value="1"/>
</dbReference>
<dbReference type="GO" id="GO:0006457">
    <property type="term" value="P:protein folding"/>
    <property type="evidence" value="ECO:0007669"/>
    <property type="project" value="TreeGrafter"/>
</dbReference>
<evidence type="ECO:0008006" key="6">
    <source>
        <dbReference type="Google" id="ProtNLM"/>
    </source>
</evidence>
<proteinExistence type="inferred from homology"/>
<feature type="region of interest" description="Disordered" evidence="2">
    <location>
        <begin position="364"/>
        <end position="441"/>
    </location>
</feature>
<organism evidence="4 5">
    <name type="scientific">Littorina saxatilis</name>
    <dbReference type="NCBI Taxonomy" id="31220"/>
    <lineage>
        <taxon>Eukaryota</taxon>
        <taxon>Metazoa</taxon>
        <taxon>Spiralia</taxon>
        <taxon>Lophotrochozoa</taxon>
        <taxon>Mollusca</taxon>
        <taxon>Gastropoda</taxon>
        <taxon>Caenogastropoda</taxon>
        <taxon>Littorinimorpha</taxon>
        <taxon>Littorinoidea</taxon>
        <taxon>Littorinidae</taxon>
        <taxon>Littorina</taxon>
    </lineage>
</organism>
<dbReference type="PANTHER" id="PTHR18929">
    <property type="entry name" value="PROTEIN DISULFIDE ISOMERASE"/>
    <property type="match status" value="1"/>
</dbReference>
<dbReference type="InterPro" id="IPR036249">
    <property type="entry name" value="Thioredoxin-like_sf"/>
</dbReference>
<evidence type="ECO:0000256" key="1">
    <source>
        <dbReference type="ARBA" id="ARBA00006347"/>
    </source>
</evidence>
<dbReference type="Pfam" id="PF13848">
    <property type="entry name" value="Thioredoxin_6"/>
    <property type="match status" value="1"/>
</dbReference>
<evidence type="ECO:0000256" key="2">
    <source>
        <dbReference type="SAM" id="MobiDB-lite"/>
    </source>
</evidence>